<keyword evidence="1 5" id="KW-0808">Transferase</keyword>
<keyword evidence="2 5" id="KW-0418">Kinase</keyword>
<dbReference type="PANTHER" id="PTHR20275">
    <property type="entry name" value="NAD KINASE"/>
    <property type="match status" value="1"/>
</dbReference>
<dbReference type="PANTHER" id="PTHR20275:SF0">
    <property type="entry name" value="NAD KINASE"/>
    <property type="match status" value="1"/>
</dbReference>
<sequence length="290" mass="32266">MTIAIFGNTFRPTVLNIMEIIFSYFNTRKVALLLDKELYAYCTEHSVIQLNQQQLITGDDFHADIALSIGGDGTFLSTAARIGSKNIPIMGINTGRLGFLADVPVDAVEKALDAIMQNQINIEERTLLKVDFSDDRVVDYPFVLNEVSVLKQDSSSMISINTYLNEEAIHSYHADGLIVATPTGSTAYSMSVGGPLMVPQAQNIILSPIASHSLTVRPLVVPDDWVVDLEVFSRNGCYLVTMDGRTMVLEQEVKIRISKADYKIRVAKQLNHTFFDSLKSKLMWGLDKRN</sequence>
<evidence type="ECO:0000313" key="5">
    <source>
        <dbReference type="EMBL" id="MPM08571.1"/>
    </source>
</evidence>
<dbReference type="GO" id="GO:0019674">
    <property type="term" value="P:NAD+ metabolic process"/>
    <property type="evidence" value="ECO:0007669"/>
    <property type="project" value="InterPro"/>
</dbReference>
<accession>A0A644WY85</accession>
<evidence type="ECO:0000256" key="1">
    <source>
        <dbReference type="ARBA" id="ARBA00022679"/>
    </source>
</evidence>
<keyword evidence="3" id="KW-0521">NADP</keyword>
<name>A0A644WY85_9ZZZZ</name>
<dbReference type="SUPFAM" id="SSF111331">
    <property type="entry name" value="NAD kinase/diacylglycerol kinase-like"/>
    <property type="match status" value="1"/>
</dbReference>
<dbReference type="GO" id="GO:0003951">
    <property type="term" value="F:NAD+ kinase activity"/>
    <property type="evidence" value="ECO:0007669"/>
    <property type="project" value="UniProtKB-EC"/>
</dbReference>
<dbReference type="EMBL" id="VSSQ01001464">
    <property type="protein sequence ID" value="MPM08571.1"/>
    <property type="molecule type" value="Genomic_DNA"/>
</dbReference>
<comment type="caution">
    <text evidence="5">The sequence shown here is derived from an EMBL/GenBank/DDBJ whole genome shotgun (WGS) entry which is preliminary data.</text>
</comment>
<gene>
    <name evidence="5" type="primary">nadK_18</name>
    <name evidence="5" type="ORF">SDC9_54884</name>
</gene>
<dbReference type="InterPro" id="IPR002504">
    <property type="entry name" value="NADK"/>
</dbReference>
<organism evidence="5">
    <name type="scientific">bioreactor metagenome</name>
    <dbReference type="NCBI Taxonomy" id="1076179"/>
    <lineage>
        <taxon>unclassified sequences</taxon>
        <taxon>metagenomes</taxon>
        <taxon>ecological metagenomes</taxon>
    </lineage>
</organism>
<proteinExistence type="inferred from homology"/>
<evidence type="ECO:0000256" key="2">
    <source>
        <dbReference type="ARBA" id="ARBA00022777"/>
    </source>
</evidence>
<dbReference type="InterPro" id="IPR017437">
    <property type="entry name" value="ATP-NAD_kinase_PpnK-typ_C"/>
</dbReference>
<dbReference type="Gene3D" id="2.60.200.30">
    <property type="entry name" value="Probable inorganic polyphosphate/atp-NAD kinase, domain 2"/>
    <property type="match status" value="1"/>
</dbReference>
<dbReference type="Pfam" id="PF20143">
    <property type="entry name" value="NAD_kinase_C"/>
    <property type="match status" value="1"/>
</dbReference>
<evidence type="ECO:0000256" key="4">
    <source>
        <dbReference type="ARBA" id="ARBA00023027"/>
    </source>
</evidence>
<reference evidence="5" key="1">
    <citation type="submission" date="2019-08" db="EMBL/GenBank/DDBJ databases">
        <authorList>
            <person name="Kucharzyk K."/>
            <person name="Murdoch R.W."/>
            <person name="Higgins S."/>
            <person name="Loffler F."/>
        </authorList>
    </citation>
    <scope>NUCLEOTIDE SEQUENCE</scope>
</reference>
<dbReference type="InterPro" id="IPR016064">
    <property type="entry name" value="NAD/diacylglycerol_kinase_sf"/>
</dbReference>
<protein>
    <submittedName>
        <fullName evidence="5">NAD kinase</fullName>
        <ecNumber evidence="5">2.7.1.23</ecNumber>
    </submittedName>
</protein>
<dbReference type="Gene3D" id="3.40.50.10330">
    <property type="entry name" value="Probable inorganic polyphosphate/atp-NAD kinase, domain 1"/>
    <property type="match status" value="1"/>
</dbReference>
<dbReference type="InterPro" id="IPR017438">
    <property type="entry name" value="ATP-NAD_kinase_N"/>
</dbReference>
<evidence type="ECO:0000256" key="3">
    <source>
        <dbReference type="ARBA" id="ARBA00022857"/>
    </source>
</evidence>
<dbReference type="Pfam" id="PF01513">
    <property type="entry name" value="NAD_kinase"/>
    <property type="match status" value="1"/>
</dbReference>
<keyword evidence="4" id="KW-0520">NAD</keyword>
<dbReference type="EC" id="2.7.1.23" evidence="5"/>
<dbReference type="NCBIfam" id="NF002521">
    <property type="entry name" value="PRK01911.1"/>
    <property type="match status" value="1"/>
</dbReference>
<dbReference type="HAMAP" id="MF_00361">
    <property type="entry name" value="NAD_kinase"/>
    <property type="match status" value="1"/>
</dbReference>
<dbReference type="AlphaFoldDB" id="A0A644WY85"/>
<dbReference type="GO" id="GO:0006741">
    <property type="term" value="P:NADP+ biosynthetic process"/>
    <property type="evidence" value="ECO:0007669"/>
    <property type="project" value="InterPro"/>
</dbReference>